<evidence type="ECO:0000256" key="7">
    <source>
        <dbReference type="ARBA" id="ARBA00023150"/>
    </source>
</evidence>
<evidence type="ECO:0000313" key="11">
    <source>
        <dbReference type="Proteomes" id="UP001589589"/>
    </source>
</evidence>
<dbReference type="PANTHER" id="PTHR19136:SF81">
    <property type="entry name" value="MOLYBDENUM COFACTOR GUANYLYLTRANSFERASE"/>
    <property type="match status" value="1"/>
</dbReference>
<evidence type="ECO:0000256" key="3">
    <source>
        <dbReference type="ARBA" id="ARBA00022723"/>
    </source>
</evidence>
<name>A0ABV5FQP2_9FLAO</name>
<comment type="caution">
    <text evidence="8">Lacks conserved residue(s) required for the propagation of feature annotation.</text>
</comment>
<dbReference type="RefSeq" id="WP_290262666.1">
    <property type="nucleotide sequence ID" value="NZ_JAUFQQ010000003.1"/>
</dbReference>
<dbReference type="InterPro" id="IPR029044">
    <property type="entry name" value="Nucleotide-diphossugar_trans"/>
</dbReference>
<keyword evidence="11" id="KW-1185">Reference proteome</keyword>
<dbReference type="InterPro" id="IPR025877">
    <property type="entry name" value="MobA-like_NTP_Trfase"/>
</dbReference>
<comment type="subcellular location">
    <subcellularLocation>
        <location evidence="8">Cytoplasm</location>
    </subcellularLocation>
</comment>
<evidence type="ECO:0000256" key="5">
    <source>
        <dbReference type="ARBA" id="ARBA00022842"/>
    </source>
</evidence>
<keyword evidence="1 8" id="KW-0963">Cytoplasm</keyword>
<comment type="domain">
    <text evidence="8">The N-terminal domain determines nucleotide recognition and specific binding, while the C-terminal domain determines the specific binding to the target protein.</text>
</comment>
<feature type="binding site" evidence="8">
    <location>
        <begin position="9"/>
        <end position="11"/>
    </location>
    <ligand>
        <name>GTP</name>
        <dbReference type="ChEBI" id="CHEBI:37565"/>
    </ligand>
</feature>
<sequence length="193" mass="21844">MKDLAVFILCGGKKSQEQSDKGLVLFKDKPFVEHIIKAILPITNNIQLVTNSTDYDYLDYKKIRDIEIDKGPLGGIYTALYYSETEFSIILSCDIPLISTELLAELIEKHDDEAVITVLSSESRIHPLIGIYAKKILPDIKEAIDRGDLKLMNLIVKVPHQIINFDENQNQKFININSLDELNDLDANLNSIL</sequence>
<dbReference type="Gene3D" id="3.90.550.10">
    <property type="entry name" value="Spore Coat Polysaccharide Biosynthesis Protein SpsA, Chain A"/>
    <property type="match status" value="1"/>
</dbReference>
<evidence type="ECO:0000256" key="6">
    <source>
        <dbReference type="ARBA" id="ARBA00023134"/>
    </source>
</evidence>
<comment type="cofactor">
    <cofactor evidence="8">
        <name>Mg(2+)</name>
        <dbReference type="ChEBI" id="CHEBI:18420"/>
    </cofactor>
</comment>
<keyword evidence="3 8" id="KW-0479">Metal-binding</keyword>
<dbReference type="EC" id="2.7.7.77" evidence="8"/>
<evidence type="ECO:0000256" key="8">
    <source>
        <dbReference type="HAMAP-Rule" id="MF_00316"/>
    </source>
</evidence>
<keyword evidence="6 8" id="KW-0342">GTP-binding</keyword>
<evidence type="ECO:0000313" key="10">
    <source>
        <dbReference type="EMBL" id="MFB9065870.1"/>
    </source>
</evidence>
<keyword evidence="2 8" id="KW-0808">Transferase</keyword>
<keyword evidence="5 8" id="KW-0460">Magnesium</keyword>
<dbReference type="EMBL" id="JBHMEX010000057">
    <property type="protein sequence ID" value="MFB9065870.1"/>
    <property type="molecule type" value="Genomic_DNA"/>
</dbReference>
<gene>
    <name evidence="8" type="primary">mobA</name>
    <name evidence="10" type="ORF">ACFFUQ_17775</name>
</gene>
<keyword evidence="4 8" id="KW-0547">Nucleotide-binding</keyword>
<dbReference type="HAMAP" id="MF_00316">
    <property type="entry name" value="MobA"/>
    <property type="match status" value="1"/>
</dbReference>
<feature type="domain" description="MobA-like NTP transferase" evidence="9">
    <location>
        <begin position="7"/>
        <end position="152"/>
    </location>
</feature>
<evidence type="ECO:0000259" key="9">
    <source>
        <dbReference type="Pfam" id="PF12804"/>
    </source>
</evidence>
<keyword evidence="10" id="KW-0548">Nucleotidyltransferase</keyword>
<feature type="binding site" evidence="8">
    <location>
        <position position="94"/>
    </location>
    <ligand>
        <name>Mg(2+)</name>
        <dbReference type="ChEBI" id="CHEBI:18420"/>
    </ligand>
</feature>
<organism evidence="10 11">
    <name type="scientific">Flavobacterium branchiarum</name>
    <dbReference type="NCBI Taxonomy" id="1114870"/>
    <lineage>
        <taxon>Bacteria</taxon>
        <taxon>Pseudomonadati</taxon>
        <taxon>Bacteroidota</taxon>
        <taxon>Flavobacteriia</taxon>
        <taxon>Flavobacteriales</taxon>
        <taxon>Flavobacteriaceae</taxon>
        <taxon>Flavobacterium</taxon>
    </lineage>
</organism>
<protein>
    <recommendedName>
        <fullName evidence="8">Probable molybdenum cofactor guanylyltransferase</fullName>
        <shortName evidence="8">MoCo guanylyltransferase</shortName>
        <ecNumber evidence="8">2.7.7.77</ecNumber>
    </recommendedName>
    <alternativeName>
        <fullName evidence="8">GTP:molybdopterin guanylyltransferase</fullName>
    </alternativeName>
    <alternativeName>
        <fullName evidence="8">Mo-MPT guanylyltransferase</fullName>
    </alternativeName>
    <alternativeName>
        <fullName evidence="8">Molybdopterin guanylyltransferase</fullName>
    </alternativeName>
    <alternativeName>
        <fullName evidence="8">Molybdopterin-guanine dinucleotide synthase</fullName>
        <shortName evidence="8">MGD synthase</shortName>
    </alternativeName>
</protein>
<feature type="binding site" evidence="8">
    <location>
        <position position="65"/>
    </location>
    <ligand>
        <name>GTP</name>
        <dbReference type="ChEBI" id="CHEBI:37565"/>
    </ligand>
</feature>
<proteinExistence type="inferred from homology"/>
<evidence type="ECO:0000256" key="1">
    <source>
        <dbReference type="ARBA" id="ARBA00022490"/>
    </source>
</evidence>
<comment type="caution">
    <text evidence="10">The sequence shown here is derived from an EMBL/GenBank/DDBJ whole genome shotgun (WGS) entry which is preliminary data.</text>
</comment>
<dbReference type="Pfam" id="PF12804">
    <property type="entry name" value="NTP_transf_3"/>
    <property type="match status" value="1"/>
</dbReference>
<feature type="binding site" evidence="8">
    <location>
        <position position="94"/>
    </location>
    <ligand>
        <name>GTP</name>
        <dbReference type="ChEBI" id="CHEBI:37565"/>
    </ligand>
</feature>
<keyword evidence="7 8" id="KW-0501">Molybdenum cofactor biosynthesis</keyword>
<dbReference type="GO" id="GO:0061603">
    <property type="term" value="F:molybdenum cofactor guanylyltransferase activity"/>
    <property type="evidence" value="ECO:0007669"/>
    <property type="project" value="UniProtKB-EC"/>
</dbReference>
<reference evidence="10 11" key="1">
    <citation type="submission" date="2024-09" db="EMBL/GenBank/DDBJ databases">
        <authorList>
            <person name="Sun Q."/>
            <person name="Mori K."/>
        </authorList>
    </citation>
    <scope>NUCLEOTIDE SEQUENCE [LARGE SCALE GENOMIC DNA]</scope>
    <source>
        <strain evidence="10 11">CECT 7908</strain>
    </source>
</reference>
<evidence type="ECO:0000256" key="4">
    <source>
        <dbReference type="ARBA" id="ARBA00022741"/>
    </source>
</evidence>
<dbReference type="Proteomes" id="UP001589589">
    <property type="component" value="Unassembled WGS sequence"/>
</dbReference>
<comment type="function">
    <text evidence="8">Transfers a GMP moiety from GTP to Mo-molybdopterin (Mo-MPT) cofactor (Moco or molybdenum cofactor) to form Mo-molybdopterin guanine dinucleotide (Mo-MGD) cofactor.</text>
</comment>
<comment type="catalytic activity">
    <reaction evidence="8">
        <text>Mo-molybdopterin + GTP + H(+) = Mo-molybdopterin guanine dinucleotide + diphosphate</text>
        <dbReference type="Rhea" id="RHEA:34243"/>
        <dbReference type="ChEBI" id="CHEBI:15378"/>
        <dbReference type="ChEBI" id="CHEBI:33019"/>
        <dbReference type="ChEBI" id="CHEBI:37565"/>
        <dbReference type="ChEBI" id="CHEBI:71302"/>
        <dbReference type="ChEBI" id="CHEBI:71310"/>
        <dbReference type="EC" id="2.7.7.77"/>
    </reaction>
</comment>
<comment type="similarity">
    <text evidence="8">Belongs to the MobA family.</text>
</comment>
<feature type="binding site" evidence="8">
    <location>
        <position position="21"/>
    </location>
    <ligand>
        <name>GTP</name>
        <dbReference type="ChEBI" id="CHEBI:37565"/>
    </ligand>
</feature>
<dbReference type="CDD" id="cd02503">
    <property type="entry name" value="MobA"/>
    <property type="match status" value="1"/>
</dbReference>
<dbReference type="SUPFAM" id="SSF53448">
    <property type="entry name" value="Nucleotide-diphospho-sugar transferases"/>
    <property type="match status" value="1"/>
</dbReference>
<dbReference type="InterPro" id="IPR013482">
    <property type="entry name" value="Molybde_CF_guanTrfase"/>
</dbReference>
<accession>A0ABV5FQP2</accession>
<evidence type="ECO:0000256" key="2">
    <source>
        <dbReference type="ARBA" id="ARBA00022679"/>
    </source>
</evidence>
<dbReference type="PANTHER" id="PTHR19136">
    <property type="entry name" value="MOLYBDENUM COFACTOR GUANYLYLTRANSFERASE"/>
    <property type="match status" value="1"/>
</dbReference>